<feature type="transmembrane region" description="Helical" evidence="1">
    <location>
        <begin position="210"/>
        <end position="229"/>
    </location>
</feature>
<feature type="transmembrane region" description="Helical" evidence="1">
    <location>
        <begin position="378"/>
        <end position="397"/>
    </location>
</feature>
<proteinExistence type="predicted"/>
<dbReference type="AlphaFoldDB" id="A0A1G2U1P3"/>
<evidence type="ECO:0000313" key="2">
    <source>
        <dbReference type="EMBL" id="OHB03451.1"/>
    </source>
</evidence>
<feature type="transmembrane region" description="Helical" evidence="1">
    <location>
        <begin position="174"/>
        <end position="204"/>
    </location>
</feature>
<protein>
    <submittedName>
        <fullName evidence="2">Uncharacterized protein</fullName>
    </submittedName>
</protein>
<feature type="transmembrane region" description="Helical" evidence="1">
    <location>
        <begin position="87"/>
        <end position="107"/>
    </location>
</feature>
<evidence type="ECO:0000256" key="1">
    <source>
        <dbReference type="SAM" id="Phobius"/>
    </source>
</evidence>
<dbReference type="Proteomes" id="UP000176800">
    <property type="component" value="Unassembled WGS sequence"/>
</dbReference>
<organism evidence="2 3">
    <name type="scientific">Candidatus Zambryskibacteria bacterium RIFCSPLOWO2_01_FULL_45_21</name>
    <dbReference type="NCBI Taxonomy" id="1802761"/>
    <lineage>
        <taxon>Bacteria</taxon>
        <taxon>Candidatus Zambryskiibacteriota</taxon>
    </lineage>
</organism>
<feature type="transmembrane region" description="Helical" evidence="1">
    <location>
        <begin position="12"/>
        <end position="31"/>
    </location>
</feature>
<feature type="transmembrane region" description="Helical" evidence="1">
    <location>
        <begin position="114"/>
        <end position="132"/>
    </location>
</feature>
<feature type="transmembrane region" description="Helical" evidence="1">
    <location>
        <begin position="314"/>
        <end position="333"/>
    </location>
</feature>
<accession>A0A1G2U1P3</accession>
<evidence type="ECO:0000313" key="3">
    <source>
        <dbReference type="Proteomes" id="UP000176800"/>
    </source>
</evidence>
<comment type="caution">
    <text evidence="2">The sequence shown here is derived from an EMBL/GenBank/DDBJ whole genome shotgun (WGS) entry which is preliminary data.</text>
</comment>
<feature type="transmembrane region" description="Helical" evidence="1">
    <location>
        <begin position="354"/>
        <end position="372"/>
    </location>
</feature>
<sequence length="556" mass="64148">MDRILNRLNNPIFFVVVLILYCFLYILFNYGTTLGSLSSDVWGYQFLEIQEKFQYWKDIPPSYNQSEYYLAFPLFYLLSPALEHGVLGYHVGALVIIIATFLITGVISKKFFGNWFAATFASLLVLIPRFVFPTRTGLLDVGSFRGNILALPFYILLCYYWIIYGLHKPRQNILLAICAGILVYLYPPAGIITVGTCIITALIIYKKEKIKQVLIFSMVYLLVASPFLVNHFANPNTGMLDETQVLERTEIVEQSEIVQYKFRGSGFLNTVEFGEVKRAIWDETLLVLVFVVSLGLIVRKKIPADDSFYSITKITSWFVFITIFFIAVIEIVNTFMIGRGSLPIFIDHLRTMRAVGIILLFQAVAFIVFITGKGKMRNILAGIIVFLLILMPIRFSAPFIRNVVRVMVPNDIRTKYNLAPVVLAEDVLFYKNIEDISLWARVNLDEDVKIFVFNDTQNEFRFKVLSHHNTNLTSKEGNLWVTSGFENSKRWYEERKRYEEVVNNAKTFREIADFAKELDCTHILIPRGKFLDLYNSSKQKIGEIIYENQDYTIVEF</sequence>
<feature type="transmembrane region" description="Helical" evidence="1">
    <location>
        <begin position="144"/>
        <end position="162"/>
    </location>
</feature>
<dbReference type="EMBL" id="MHWE01000018">
    <property type="protein sequence ID" value="OHB03451.1"/>
    <property type="molecule type" value="Genomic_DNA"/>
</dbReference>
<keyword evidence="1" id="KW-0472">Membrane</keyword>
<keyword evidence="1" id="KW-1133">Transmembrane helix</keyword>
<reference evidence="2 3" key="1">
    <citation type="journal article" date="2016" name="Nat. Commun.">
        <title>Thousands of microbial genomes shed light on interconnected biogeochemical processes in an aquifer system.</title>
        <authorList>
            <person name="Anantharaman K."/>
            <person name="Brown C.T."/>
            <person name="Hug L.A."/>
            <person name="Sharon I."/>
            <person name="Castelle C.J."/>
            <person name="Probst A.J."/>
            <person name="Thomas B.C."/>
            <person name="Singh A."/>
            <person name="Wilkins M.J."/>
            <person name="Karaoz U."/>
            <person name="Brodie E.L."/>
            <person name="Williams K.H."/>
            <person name="Hubbard S.S."/>
            <person name="Banfield J.F."/>
        </authorList>
    </citation>
    <scope>NUCLEOTIDE SEQUENCE [LARGE SCALE GENOMIC DNA]</scope>
</reference>
<name>A0A1G2U1P3_9BACT</name>
<keyword evidence="1" id="KW-0812">Transmembrane</keyword>
<gene>
    <name evidence="2" type="ORF">A3B14_02890</name>
</gene>